<feature type="compositionally biased region" description="Low complexity" evidence="1">
    <location>
        <begin position="193"/>
        <end position="230"/>
    </location>
</feature>
<proteinExistence type="predicted"/>
<feature type="compositionally biased region" description="Low complexity" evidence="1">
    <location>
        <begin position="360"/>
        <end position="394"/>
    </location>
</feature>
<comment type="caution">
    <text evidence="3">The sequence shown here is derived from an EMBL/GenBank/DDBJ whole genome shotgun (WGS) entry which is preliminary data.</text>
</comment>
<evidence type="ECO:0000313" key="4">
    <source>
        <dbReference type="Proteomes" id="UP001152747"/>
    </source>
</evidence>
<organism evidence="3 4">
    <name type="scientific">Caenorhabditis angaria</name>
    <dbReference type="NCBI Taxonomy" id="860376"/>
    <lineage>
        <taxon>Eukaryota</taxon>
        <taxon>Metazoa</taxon>
        <taxon>Ecdysozoa</taxon>
        <taxon>Nematoda</taxon>
        <taxon>Chromadorea</taxon>
        <taxon>Rhabditida</taxon>
        <taxon>Rhabditina</taxon>
        <taxon>Rhabditomorpha</taxon>
        <taxon>Rhabditoidea</taxon>
        <taxon>Rhabditidae</taxon>
        <taxon>Peloderinae</taxon>
        <taxon>Caenorhabditis</taxon>
    </lineage>
</organism>
<evidence type="ECO:0000313" key="3">
    <source>
        <dbReference type="EMBL" id="CAI5447490.1"/>
    </source>
</evidence>
<protein>
    <submittedName>
        <fullName evidence="3">Uncharacterized protein</fullName>
    </submittedName>
</protein>
<evidence type="ECO:0000256" key="1">
    <source>
        <dbReference type="SAM" id="MobiDB-lite"/>
    </source>
</evidence>
<keyword evidence="4" id="KW-1185">Reference proteome</keyword>
<dbReference type="PANTHER" id="PTHR36514">
    <property type="entry name" value="PROTEIN CBG00436"/>
    <property type="match status" value="1"/>
</dbReference>
<gene>
    <name evidence="3" type="ORF">CAMP_LOCUS10127</name>
</gene>
<dbReference type="PANTHER" id="PTHR36514:SF3">
    <property type="entry name" value="ASCARIS SUUM EPICUTICLIN PROTEIN RELATED"/>
    <property type="match status" value="1"/>
</dbReference>
<feature type="compositionally biased region" description="Low complexity" evidence="1">
    <location>
        <begin position="138"/>
        <end position="174"/>
    </location>
</feature>
<name>A0A9P1N4C8_9PELO</name>
<accession>A0A9P1N4C8</accession>
<dbReference type="OrthoDB" id="10681061at2759"/>
<feature type="region of interest" description="Disordered" evidence="1">
    <location>
        <begin position="29"/>
        <end position="458"/>
    </location>
</feature>
<keyword evidence="2" id="KW-0732">Signal</keyword>
<feature type="compositionally biased region" description="Low complexity" evidence="1">
    <location>
        <begin position="84"/>
        <end position="118"/>
    </location>
</feature>
<dbReference type="EMBL" id="CANHGI010000004">
    <property type="protein sequence ID" value="CAI5447490.1"/>
    <property type="molecule type" value="Genomic_DNA"/>
</dbReference>
<sequence length="458" mass="46379">MRVLLVALAVFAAVNAKAVIRRQAQNSYGDEAAPAVEVAQPAAPAPAEQTVEVVEQPAAAPEVQSADSGYRAKRQTQNSYGDEAPAAPAAEVSQPAAPAPVEQTVEVVEQPAAAPEVQSADSGYRAKRQAQNSYGDEAAPAGTAGKAAQPIESAPVEQAAEPAYQPAAAAPEVQSADSGYRAKRQAQNSYGDEAAPAGTAGEAAQPIESAPVEQAAEPAYQPAAAAPEVQSADSGYRAKRQTQNSYGDEAPAAAVGEPATPSEPAPVEQTVEVVEQPAAAPEVQSADSGYRAKRQAQNSYGDEAAPAGTAGEAAQPIESAPVEQAAEPAYQPAAAAPEVQSADSGYRAKRQTQNSYGDESPAAPAAEVSQPAAPAPVEQTVEVVEQPAAAPEVQSADSGYRAKRQAQNSYGDEAAPAGTAGEAAQPIESAPVEQAAEPAYQPAAAAPEVQSADSGYRA</sequence>
<feature type="chain" id="PRO_5040341532" evidence="2">
    <location>
        <begin position="17"/>
        <end position="458"/>
    </location>
</feature>
<feature type="compositionally biased region" description="Low complexity" evidence="1">
    <location>
        <begin position="265"/>
        <end position="284"/>
    </location>
</feature>
<feature type="compositionally biased region" description="Low complexity" evidence="1">
    <location>
        <begin position="303"/>
        <end position="340"/>
    </location>
</feature>
<feature type="signal peptide" evidence="2">
    <location>
        <begin position="1"/>
        <end position="16"/>
    </location>
</feature>
<feature type="compositionally biased region" description="Low complexity" evidence="1">
    <location>
        <begin position="413"/>
        <end position="450"/>
    </location>
</feature>
<dbReference type="AlphaFoldDB" id="A0A9P1N4C8"/>
<dbReference type="Proteomes" id="UP001152747">
    <property type="component" value="Unassembled WGS sequence"/>
</dbReference>
<feature type="compositionally biased region" description="Low complexity" evidence="1">
    <location>
        <begin position="31"/>
        <end position="64"/>
    </location>
</feature>
<reference evidence="3" key="1">
    <citation type="submission" date="2022-11" db="EMBL/GenBank/DDBJ databases">
        <authorList>
            <person name="Kikuchi T."/>
        </authorList>
    </citation>
    <scope>NUCLEOTIDE SEQUENCE</scope>
    <source>
        <strain evidence="3">PS1010</strain>
    </source>
</reference>
<evidence type="ECO:0000256" key="2">
    <source>
        <dbReference type="SAM" id="SignalP"/>
    </source>
</evidence>